<evidence type="ECO:0000313" key="2">
    <source>
        <dbReference type="EMBL" id="AFY93202.1"/>
    </source>
</evidence>
<keyword evidence="3" id="KW-1185">Reference proteome</keyword>
<evidence type="ECO:0000256" key="1">
    <source>
        <dbReference type="SAM" id="MobiDB-lite"/>
    </source>
</evidence>
<organism evidence="2 3">
    <name type="scientific">Chamaesiphon minutus (strain ATCC 27169 / PCC 6605)</name>
    <dbReference type="NCBI Taxonomy" id="1173020"/>
    <lineage>
        <taxon>Bacteria</taxon>
        <taxon>Bacillati</taxon>
        <taxon>Cyanobacteriota</taxon>
        <taxon>Cyanophyceae</taxon>
        <taxon>Gomontiellales</taxon>
        <taxon>Chamaesiphonaceae</taxon>
        <taxon>Chamaesiphon</taxon>
    </lineage>
</organism>
<dbReference type="KEGG" id="cmp:Cha6605_2116"/>
<dbReference type="HOGENOM" id="CLU_2272360_0_0_3"/>
<evidence type="ECO:0000313" key="3">
    <source>
        <dbReference type="Proteomes" id="UP000010366"/>
    </source>
</evidence>
<sequence>MRYHWELDSGHQISIDNQGAQTVITVLQSSVGQQQHTSSSFTTGTWSVPPEMTLTPTGGLVKIITASGESSVQIQGNSIQLRSSHQSDRQSSCSSTSCRTAR</sequence>
<protein>
    <submittedName>
        <fullName evidence="2">Uncharacterized protein</fullName>
    </submittedName>
</protein>
<reference evidence="2 3" key="1">
    <citation type="submission" date="2012-05" db="EMBL/GenBank/DDBJ databases">
        <title>Finished chromosome of genome of Chamaesiphon sp. PCC 6605.</title>
        <authorList>
            <consortium name="US DOE Joint Genome Institute"/>
            <person name="Gugger M."/>
            <person name="Coursin T."/>
            <person name="Rippka R."/>
            <person name="Tandeau De Marsac N."/>
            <person name="Huntemann M."/>
            <person name="Wei C.-L."/>
            <person name="Han J."/>
            <person name="Detter J.C."/>
            <person name="Han C."/>
            <person name="Tapia R."/>
            <person name="Chen A."/>
            <person name="Kyrpides N."/>
            <person name="Mavromatis K."/>
            <person name="Markowitz V."/>
            <person name="Szeto E."/>
            <person name="Ivanova N."/>
            <person name="Pagani I."/>
            <person name="Pati A."/>
            <person name="Goodwin L."/>
            <person name="Nordberg H.P."/>
            <person name="Cantor M.N."/>
            <person name="Hua S.X."/>
            <person name="Woyke T."/>
            <person name="Kerfeld C.A."/>
        </authorList>
    </citation>
    <scope>NUCLEOTIDE SEQUENCE [LARGE SCALE GENOMIC DNA]</scope>
    <source>
        <strain evidence="3">ATCC 27169 / PCC 6605</strain>
    </source>
</reference>
<gene>
    <name evidence="2" type="ORF">Cha6605_2116</name>
</gene>
<feature type="compositionally biased region" description="Low complexity" evidence="1">
    <location>
        <begin position="89"/>
        <end position="102"/>
    </location>
</feature>
<accession>K9UDK7</accession>
<dbReference type="OrthoDB" id="425513at2"/>
<dbReference type="EMBL" id="CP003600">
    <property type="protein sequence ID" value="AFY93202.1"/>
    <property type="molecule type" value="Genomic_DNA"/>
</dbReference>
<proteinExistence type="predicted"/>
<dbReference type="AlphaFoldDB" id="K9UDK7"/>
<name>K9UDK7_CHAP6</name>
<dbReference type="RefSeq" id="WP_015159357.1">
    <property type="nucleotide sequence ID" value="NC_019697.1"/>
</dbReference>
<feature type="region of interest" description="Disordered" evidence="1">
    <location>
        <begin position="75"/>
        <end position="102"/>
    </location>
</feature>
<dbReference type="Proteomes" id="UP000010366">
    <property type="component" value="Chromosome"/>
</dbReference>